<dbReference type="STRING" id="758825.SAMN02982985_04485"/>
<dbReference type="InterPro" id="IPR025282">
    <property type="entry name" value="DUF4214"/>
</dbReference>
<evidence type="ECO:0000313" key="2">
    <source>
        <dbReference type="EMBL" id="SFM55684.1"/>
    </source>
</evidence>
<dbReference type="Gene3D" id="1.10.3130.20">
    <property type="entry name" value="Phycobilisome linker domain"/>
    <property type="match status" value="1"/>
</dbReference>
<evidence type="ECO:0000259" key="1">
    <source>
        <dbReference type="Pfam" id="PF13946"/>
    </source>
</evidence>
<sequence length="497" mass="52363">MGIDVANIDIKLSQNVLNTDNPLKTNPAGNNGSLGAVFDSIAVVGHNVNNQHTYYSSWSFLGSTLRLNFSDGAYRIYTGVVRTDPYAQSGTATVTGAEFHQDGLVSLASSGRVTLDYQIVNNSLSISGGQGTTSAGKLATLLPSYSPSYDAIRGNVSIGYEGALYQDRAGNTSGSVAKVSAAADKFILSSVIEGDFHLSGNLVDIGNGLGHASVTGNLSRYATDYRDGSHLYINDISTYLGAGQVLDRSLLLDASRFGGDDTIALNLPGNLSEDFTMAAGAGRDQVTLTGGGGRLNLDAGAGNDSVAIVSDHHRVDGGSGVDTVRYAGSRAQYQVGQDSAQLNVTTNGAAGVDLLTNVERVQFADKAVAFDIAGNSGQAYRAYQAAFDRKPDTGGLSYWISVLDAGHTLREVADAFVHSGEFNSLYGSNVNDRDFLLKLYSNVLHRAPDQGGFDFWLSTFGQGNTRADVLAFFSESPENQAQVIGAIQHGIEYTPII</sequence>
<dbReference type="Proteomes" id="UP000199470">
    <property type="component" value="Unassembled WGS sequence"/>
</dbReference>
<dbReference type="OrthoDB" id="480426at2"/>
<dbReference type="EMBL" id="FOTW01000023">
    <property type="protein sequence ID" value="SFM55684.1"/>
    <property type="molecule type" value="Genomic_DNA"/>
</dbReference>
<name>A0A1I4RUD6_9BURK</name>
<dbReference type="InterPro" id="IPR038255">
    <property type="entry name" value="PBS_linker_sf"/>
</dbReference>
<reference evidence="2 3" key="1">
    <citation type="submission" date="2016-10" db="EMBL/GenBank/DDBJ databases">
        <authorList>
            <person name="de Groot N.N."/>
        </authorList>
    </citation>
    <scope>NUCLEOTIDE SEQUENCE [LARGE SCALE GENOMIC DNA]</scope>
    <source>
        <strain evidence="2 3">ATCC 43154</strain>
    </source>
</reference>
<gene>
    <name evidence="2" type="ORF">SAMN02982985_04485</name>
</gene>
<accession>A0A1I4RUD6</accession>
<evidence type="ECO:0000313" key="3">
    <source>
        <dbReference type="Proteomes" id="UP000199470"/>
    </source>
</evidence>
<proteinExistence type="predicted"/>
<dbReference type="Pfam" id="PF13946">
    <property type="entry name" value="DUF4214"/>
    <property type="match status" value="1"/>
</dbReference>
<protein>
    <recommendedName>
        <fullName evidence="1">DUF4214 domain-containing protein</fullName>
    </recommendedName>
</protein>
<organism evidence="2 3">
    <name type="scientific">Rugamonas rubra</name>
    <dbReference type="NCBI Taxonomy" id="758825"/>
    <lineage>
        <taxon>Bacteria</taxon>
        <taxon>Pseudomonadati</taxon>
        <taxon>Pseudomonadota</taxon>
        <taxon>Betaproteobacteria</taxon>
        <taxon>Burkholderiales</taxon>
        <taxon>Oxalobacteraceae</taxon>
        <taxon>Telluria group</taxon>
        <taxon>Rugamonas</taxon>
    </lineage>
</organism>
<keyword evidence="3" id="KW-1185">Reference proteome</keyword>
<dbReference type="AlphaFoldDB" id="A0A1I4RUD6"/>
<feature type="domain" description="DUF4214" evidence="1">
    <location>
        <begin position="413"/>
        <end position="482"/>
    </location>
</feature>